<evidence type="ECO:0000313" key="2">
    <source>
        <dbReference type="Proteomes" id="UP000054783"/>
    </source>
</evidence>
<protein>
    <submittedName>
        <fullName evidence="1">Uncharacterized protein</fullName>
    </submittedName>
</protein>
<dbReference type="AlphaFoldDB" id="A0A0V1A4H4"/>
<dbReference type="EMBL" id="JYDQ01000035">
    <property type="protein sequence ID" value="KRY19508.1"/>
    <property type="molecule type" value="Genomic_DNA"/>
</dbReference>
<organism evidence="1 2">
    <name type="scientific">Trichinella patagoniensis</name>
    <dbReference type="NCBI Taxonomy" id="990121"/>
    <lineage>
        <taxon>Eukaryota</taxon>
        <taxon>Metazoa</taxon>
        <taxon>Ecdysozoa</taxon>
        <taxon>Nematoda</taxon>
        <taxon>Enoplea</taxon>
        <taxon>Dorylaimia</taxon>
        <taxon>Trichinellida</taxon>
        <taxon>Trichinellidae</taxon>
        <taxon>Trichinella</taxon>
    </lineage>
</organism>
<gene>
    <name evidence="1" type="ORF">T12_10013</name>
</gene>
<reference evidence="1 2" key="1">
    <citation type="submission" date="2015-01" db="EMBL/GenBank/DDBJ databases">
        <title>Evolution of Trichinella species and genotypes.</title>
        <authorList>
            <person name="Korhonen P.K."/>
            <person name="Edoardo P."/>
            <person name="Giuseppe L.R."/>
            <person name="Gasser R.B."/>
        </authorList>
    </citation>
    <scope>NUCLEOTIDE SEQUENCE [LARGE SCALE GENOMIC DNA]</scope>
    <source>
        <strain evidence="1">ISS2496</strain>
    </source>
</reference>
<keyword evidence="2" id="KW-1185">Reference proteome</keyword>
<proteinExistence type="predicted"/>
<evidence type="ECO:0000313" key="1">
    <source>
        <dbReference type="EMBL" id="KRY19508.1"/>
    </source>
</evidence>
<name>A0A0V1A4H4_9BILA</name>
<sequence length="171" mass="19829">MQPSNSITAKSGIFTFPLWNILQHMTFIWKILNSGHSSPINLMALQMRYDISITHENHEYLLLCVVGHALHSLQDLMKLFRKRYRLEASVGLSVALVLRISGNASRMIQNRNNLLSRPLECVIMYFPHYNFYPLSIIIIVEIYVQQIGNVELIHFSDSMGNEQIRVKEQEI</sequence>
<accession>A0A0V1A4H4</accession>
<comment type="caution">
    <text evidence="1">The sequence shown here is derived from an EMBL/GenBank/DDBJ whole genome shotgun (WGS) entry which is preliminary data.</text>
</comment>
<dbReference type="Proteomes" id="UP000054783">
    <property type="component" value="Unassembled WGS sequence"/>
</dbReference>